<proteinExistence type="predicted"/>
<evidence type="ECO:0000313" key="2">
    <source>
        <dbReference type="Proteomes" id="UP000570361"/>
    </source>
</evidence>
<organism evidence="1 2">
    <name type="scientific">Paenibacillus phyllosphaerae</name>
    <dbReference type="NCBI Taxonomy" id="274593"/>
    <lineage>
        <taxon>Bacteria</taxon>
        <taxon>Bacillati</taxon>
        <taxon>Bacillota</taxon>
        <taxon>Bacilli</taxon>
        <taxon>Bacillales</taxon>
        <taxon>Paenibacillaceae</taxon>
        <taxon>Paenibacillus</taxon>
    </lineage>
</organism>
<dbReference type="RefSeq" id="WP_183601946.1">
    <property type="nucleotide sequence ID" value="NZ_JACHXK010000010.1"/>
</dbReference>
<name>A0A7W5FP66_9BACL</name>
<dbReference type="Proteomes" id="UP000570361">
    <property type="component" value="Unassembled WGS sequence"/>
</dbReference>
<keyword evidence="2" id="KW-1185">Reference proteome</keyword>
<gene>
    <name evidence="1" type="ORF">FHS18_004124</name>
</gene>
<sequence length="259" mass="29356">MNRKNYKSSTIRGKLRVCRYLQGSKTLASLVPRTAALTLAGLKTMSQTHASLYIKPDVGSLGIGIFKLNRLAQGFELLGTRRRQTTRREFATVQEVYRHLKAAAKGRMIVQAAIRLDKAGNSPYDMRVMMQRKPKGNWTCTGAFVKVGKPGKIVTNFYQGGQIITLRELWQRKGLGEGHAAGRTRRLEEKALAVSRLLSSKKRGMHEMGIDFAYDRKGKLWVLEVNSNHPQYHPLRQVDEVAYNRMRSFAKSYGRLSDK</sequence>
<protein>
    <submittedName>
        <fullName evidence="1">Putative circularly permuted ATP-grasp superfamily protein</fullName>
    </submittedName>
</protein>
<dbReference type="EMBL" id="JACHXK010000010">
    <property type="protein sequence ID" value="MBB3112046.1"/>
    <property type="molecule type" value="Genomic_DNA"/>
</dbReference>
<accession>A0A7W5FP66</accession>
<reference evidence="1 2" key="1">
    <citation type="submission" date="2020-08" db="EMBL/GenBank/DDBJ databases">
        <title>Genomic Encyclopedia of Type Strains, Phase III (KMG-III): the genomes of soil and plant-associated and newly described type strains.</title>
        <authorList>
            <person name="Whitman W."/>
        </authorList>
    </citation>
    <scope>NUCLEOTIDE SEQUENCE [LARGE SCALE GENOMIC DNA]</scope>
    <source>
        <strain evidence="1 2">CECT 5862</strain>
    </source>
</reference>
<dbReference type="SUPFAM" id="SSF56059">
    <property type="entry name" value="Glutathione synthetase ATP-binding domain-like"/>
    <property type="match status" value="1"/>
</dbReference>
<dbReference type="Pfam" id="PF14398">
    <property type="entry name" value="ATPgrasp_YheCD"/>
    <property type="match status" value="1"/>
</dbReference>
<dbReference type="Gene3D" id="3.30.470.20">
    <property type="entry name" value="ATP-grasp fold, B domain"/>
    <property type="match status" value="1"/>
</dbReference>
<dbReference type="InterPro" id="IPR026838">
    <property type="entry name" value="YheC/D"/>
</dbReference>
<dbReference type="AlphaFoldDB" id="A0A7W5FP66"/>
<comment type="caution">
    <text evidence="1">The sequence shown here is derived from an EMBL/GenBank/DDBJ whole genome shotgun (WGS) entry which is preliminary data.</text>
</comment>
<evidence type="ECO:0000313" key="1">
    <source>
        <dbReference type="EMBL" id="MBB3112046.1"/>
    </source>
</evidence>